<dbReference type="STRING" id="7070.D2A3N4"/>
<keyword evidence="2" id="KW-0274">FAD</keyword>
<feature type="domain" description="Glucose-methanol-choline oxidoreductase N-terminal" evidence="5">
    <location>
        <begin position="315"/>
        <end position="329"/>
    </location>
</feature>
<reference evidence="6 7" key="2">
    <citation type="journal article" date="2010" name="Nucleic Acids Res.">
        <title>BeetleBase in 2010: revisions to provide comprehensive genomic information for Tribolium castaneum.</title>
        <authorList>
            <person name="Kim H.S."/>
            <person name="Murphy T."/>
            <person name="Xia J."/>
            <person name="Caragea D."/>
            <person name="Park Y."/>
            <person name="Beeman R.W."/>
            <person name="Lorenzen M.D."/>
            <person name="Butcher S."/>
            <person name="Manak J.R."/>
            <person name="Brown S.J."/>
        </authorList>
    </citation>
    <scope>GENOME REANNOTATION</scope>
    <source>
        <strain evidence="6 7">Georgia GA2</strain>
    </source>
</reference>
<keyword evidence="3" id="KW-0732">Signal</keyword>
<dbReference type="FunCoup" id="D2A3N4">
    <property type="interactions" value="25"/>
</dbReference>
<feature type="signal peptide" evidence="3">
    <location>
        <begin position="1"/>
        <end position="20"/>
    </location>
</feature>
<organism evidence="6 7">
    <name type="scientific">Tribolium castaneum</name>
    <name type="common">Red flour beetle</name>
    <dbReference type="NCBI Taxonomy" id="7070"/>
    <lineage>
        <taxon>Eukaryota</taxon>
        <taxon>Metazoa</taxon>
        <taxon>Ecdysozoa</taxon>
        <taxon>Arthropoda</taxon>
        <taxon>Hexapoda</taxon>
        <taxon>Insecta</taxon>
        <taxon>Pterygota</taxon>
        <taxon>Neoptera</taxon>
        <taxon>Endopterygota</taxon>
        <taxon>Coleoptera</taxon>
        <taxon>Polyphaga</taxon>
        <taxon>Cucujiformia</taxon>
        <taxon>Tenebrionidae</taxon>
        <taxon>Tenebrionidae incertae sedis</taxon>
        <taxon>Tribolium</taxon>
    </lineage>
</organism>
<dbReference type="InParanoid" id="D2A3N4"/>
<sequence length="1228" mass="137814">MLKKFLILTALLSAISPTSAENVDEFLAKVKKNYDNAKRSKRFIDPYEYPGAEQPLDEMSKYDFIVVGSGSSGSVIANRLTETNWTVLLLEVGEEATPLTDIPVIAPLFQFTSLNWNYLMEKQDNMCLGLEDQRMAWPRGRGLGGSTLINYMIHVRGNRRDYNRWAKMGNPGWSYHDIFQYFLKSEDFLVRKQDPGYHTTGGYLGVQDVPYRTQSAHAFVQAAQEAGHKFVDYNGKRQMGVSYVHATTRNGKRSSAEEAFLRPIKHRQNLKISTKSRVTKVLIDPQTRQAYGVQYIKNGKYHTVLASKEVILSAGAFNSPQILMLSGIGPQKHLQELGIPVLEDLPVGQKMYDHITFLGLVFQVNESIVSDQKLLESPESFLQLVLKNNGPLTTLGGVEALLYFKTNVSKGPAPYPDMELIFISGSMNTDLGKYYRKTFRITDEVYNTVWKPLENKYTFSVLPMLVHPESYGHLELKSTNPFHWPRFYGNYFTDRDNTDIKTFIAAIREVQRIAKMPTWQKYGVRQVTTKIPGCQNFVFDSDDYWECALRHVTTTLHHQVATCKMGPKTDPEAVVDPELRVYGVRGLRVADTSVIPIPLTAHTNVPAFMVGEKAADLIKETWRGATVLSSPFKLTEQYIEEFKTGIESLKKLAHEHKFAEKNFDFNLHNGSEPVPDDIEYDFIIIGAGASGSVIANRLTERPEWKVLLLEAGGPETPYTRIPRLGHLLQNSDYNWAYTTTPQKNWCKGMIDGSCAIAGGKALGGGTAINGMMFTRGHPKDYDKWADLGNPGWCYNDVLPYFKKLEDADLKEFDHKYHNRGGPFHIEHPQHQTHLTHDVLQAGKELGLETIDYNGKEQMGLGVLQMNSKHGVRQSTATAYLEPAEKRQNLFVKPLSHVTKILIAPHTKEATGVEYLHNDKLHIAKATKEIILSAGALNTPQILMLSGIGPKEQLEKFEIPVVHELPVGKHLKDHIGFYGLDLLYNGTESTPDPHYDEVIDYLKNGKGPLTTTGCEVVGYLQTEASKDQIKYPDIELFFSSRKVNAKPSTNPFRLKPEILDSLYKPIDGKKIVNIGVMLTHPKSTGTVTLKDKDPLHHPLVDPNQLSDPEDHDLNTLLHGIRKALAFAGTETFKKLHLEVNEHPVAGCEEHKWGTDEYWKCAIKHLSISLRHVSGTAKMGPGNDKEAVVDHELRVHGVQKLRVADASVIPVSVTGHTMAPAIMVGEKAAD</sequence>
<proteinExistence type="inferred from homology"/>
<dbReference type="Proteomes" id="UP000007266">
    <property type="component" value="Linkage group 6"/>
</dbReference>
<dbReference type="AlphaFoldDB" id="D2A3N4"/>
<feature type="chain" id="PRO_5007310003" evidence="3">
    <location>
        <begin position="21"/>
        <end position="1228"/>
    </location>
</feature>
<dbReference type="GO" id="GO:0016614">
    <property type="term" value="F:oxidoreductase activity, acting on CH-OH group of donors"/>
    <property type="evidence" value="ECO:0007669"/>
    <property type="project" value="InterPro"/>
</dbReference>
<evidence type="ECO:0000256" key="1">
    <source>
        <dbReference type="ARBA" id="ARBA00010790"/>
    </source>
</evidence>
<dbReference type="PANTHER" id="PTHR11552">
    <property type="entry name" value="GLUCOSE-METHANOL-CHOLINE GMC OXIDOREDUCTASE"/>
    <property type="match status" value="1"/>
</dbReference>
<evidence type="ECO:0000256" key="2">
    <source>
        <dbReference type="RuleBase" id="RU003968"/>
    </source>
</evidence>
<dbReference type="OMA" id="HILIHAY"/>
<dbReference type="PROSITE" id="PS00624">
    <property type="entry name" value="GMC_OXRED_2"/>
    <property type="match status" value="2"/>
</dbReference>
<evidence type="ECO:0000259" key="5">
    <source>
        <dbReference type="PROSITE" id="PS00624"/>
    </source>
</evidence>
<dbReference type="Pfam" id="PF00732">
    <property type="entry name" value="GMC_oxred_N"/>
    <property type="match status" value="2"/>
</dbReference>
<gene>
    <name evidence="6" type="primary">AUGUSTUS-3.0.2_15721</name>
    <name evidence="6" type="ORF">TcasGA2_TC015721</name>
</gene>
<name>D2A3N4_TRICA</name>
<evidence type="ECO:0000259" key="4">
    <source>
        <dbReference type="PROSITE" id="PS00623"/>
    </source>
</evidence>
<dbReference type="GO" id="GO:0050660">
    <property type="term" value="F:flavin adenine dinucleotide binding"/>
    <property type="evidence" value="ECO:0007669"/>
    <property type="project" value="InterPro"/>
</dbReference>
<dbReference type="InterPro" id="IPR012132">
    <property type="entry name" value="GMC_OxRdtase"/>
</dbReference>
<dbReference type="GO" id="GO:0016491">
    <property type="term" value="F:oxidoreductase activity"/>
    <property type="evidence" value="ECO:0000318"/>
    <property type="project" value="GO_Central"/>
</dbReference>
<dbReference type="HOGENOM" id="CLU_002865_7_0_1"/>
<protein>
    <submittedName>
        <fullName evidence="6">Glucose dehydrogenase [FAD, quinone]-like Protein</fullName>
    </submittedName>
</protein>
<evidence type="ECO:0000256" key="3">
    <source>
        <dbReference type="SAM" id="SignalP"/>
    </source>
</evidence>
<keyword evidence="7" id="KW-1185">Reference proteome</keyword>
<dbReference type="SUPFAM" id="SSF54373">
    <property type="entry name" value="FAD-linked reductases, C-terminal domain"/>
    <property type="match status" value="2"/>
</dbReference>
<dbReference type="EMBL" id="KQ971348">
    <property type="protein sequence ID" value="EFA05534.2"/>
    <property type="molecule type" value="Genomic_DNA"/>
</dbReference>
<reference evidence="6 7" key="1">
    <citation type="journal article" date="2008" name="Nature">
        <title>The genome of the model beetle and pest Tribolium castaneum.</title>
        <authorList>
            <consortium name="Tribolium Genome Sequencing Consortium"/>
            <person name="Richards S."/>
            <person name="Gibbs R.A."/>
            <person name="Weinstock G.M."/>
            <person name="Brown S.J."/>
            <person name="Denell R."/>
            <person name="Beeman R.W."/>
            <person name="Gibbs R."/>
            <person name="Beeman R.W."/>
            <person name="Brown S.J."/>
            <person name="Bucher G."/>
            <person name="Friedrich M."/>
            <person name="Grimmelikhuijzen C.J."/>
            <person name="Klingler M."/>
            <person name="Lorenzen M."/>
            <person name="Richards S."/>
            <person name="Roth S."/>
            <person name="Schroder R."/>
            <person name="Tautz D."/>
            <person name="Zdobnov E.M."/>
            <person name="Muzny D."/>
            <person name="Gibbs R.A."/>
            <person name="Weinstock G.M."/>
            <person name="Attaway T."/>
            <person name="Bell S."/>
            <person name="Buhay C.J."/>
            <person name="Chandrabose M.N."/>
            <person name="Chavez D."/>
            <person name="Clerk-Blankenburg K.P."/>
            <person name="Cree A."/>
            <person name="Dao M."/>
            <person name="Davis C."/>
            <person name="Chacko J."/>
            <person name="Dinh H."/>
            <person name="Dugan-Rocha S."/>
            <person name="Fowler G."/>
            <person name="Garner T.T."/>
            <person name="Garnes J."/>
            <person name="Gnirke A."/>
            <person name="Hawes A."/>
            <person name="Hernandez J."/>
            <person name="Hines S."/>
            <person name="Holder M."/>
            <person name="Hume J."/>
            <person name="Jhangiani S.N."/>
            <person name="Joshi V."/>
            <person name="Khan Z.M."/>
            <person name="Jackson L."/>
            <person name="Kovar C."/>
            <person name="Kowis A."/>
            <person name="Lee S."/>
            <person name="Lewis L.R."/>
            <person name="Margolis J."/>
            <person name="Morgan M."/>
            <person name="Nazareth L.V."/>
            <person name="Nguyen N."/>
            <person name="Okwuonu G."/>
            <person name="Parker D."/>
            <person name="Richards S."/>
            <person name="Ruiz S.J."/>
            <person name="Santibanez J."/>
            <person name="Savard J."/>
            <person name="Scherer S.E."/>
            <person name="Schneider B."/>
            <person name="Sodergren E."/>
            <person name="Tautz D."/>
            <person name="Vattahil S."/>
            <person name="Villasana D."/>
            <person name="White C.S."/>
            <person name="Wright R."/>
            <person name="Park Y."/>
            <person name="Beeman R.W."/>
            <person name="Lord J."/>
            <person name="Oppert B."/>
            <person name="Lorenzen M."/>
            <person name="Brown S."/>
            <person name="Wang L."/>
            <person name="Savard J."/>
            <person name="Tautz D."/>
            <person name="Richards S."/>
            <person name="Weinstock G."/>
            <person name="Gibbs R.A."/>
            <person name="Liu Y."/>
            <person name="Worley K."/>
            <person name="Weinstock G."/>
            <person name="Elsik C.G."/>
            <person name="Reese J.T."/>
            <person name="Elhaik E."/>
            <person name="Landan G."/>
            <person name="Graur D."/>
            <person name="Arensburger P."/>
            <person name="Atkinson P."/>
            <person name="Beeman R.W."/>
            <person name="Beidler J."/>
            <person name="Brown S.J."/>
            <person name="Demuth J.P."/>
            <person name="Drury D.W."/>
            <person name="Du Y.Z."/>
            <person name="Fujiwara H."/>
            <person name="Lorenzen M."/>
            <person name="Maselli V."/>
            <person name="Osanai M."/>
            <person name="Park Y."/>
            <person name="Robertson H.M."/>
            <person name="Tu Z."/>
            <person name="Wang J.J."/>
            <person name="Wang S."/>
            <person name="Richards S."/>
            <person name="Song H."/>
            <person name="Zhang L."/>
            <person name="Sodergren E."/>
            <person name="Werner D."/>
            <person name="Stanke M."/>
            <person name="Morgenstern B."/>
            <person name="Solovyev V."/>
            <person name="Kosarev P."/>
            <person name="Brown G."/>
            <person name="Chen H.C."/>
            <person name="Ermolaeva O."/>
            <person name="Hlavina W."/>
            <person name="Kapustin Y."/>
            <person name="Kiryutin B."/>
            <person name="Kitts P."/>
            <person name="Maglott D."/>
            <person name="Pruitt K."/>
            <person name="Sapojnikov V."/>
            <person name="Souvorov A."/>
            <person name="Mackey A.J."/>
            <person name="Waterhouse R.M."/>
            <person name="Wyder S."/>
            <person name="Zdobnov E.M."/>
            <person name="Zdobnov E.M."/>
            <person name="Wyder S."/>
            <person name="Kriventseva E.V."/>
            <person name="Kadowaki T."/>
            <person name="Bork P."/>
            <person name="Aranda M."/>
            <person name="Bao R."/>
            <person name="Beermann A."/>
            <person name="Berns N."/>
            <person name="Bolognesi R."/>
            <person name="Bonneton F."/>
            <person name="Bopp D."/>
            <person name="Brown S.J."/>
            <person name="Bucher G."/>
            <person name="Butts T."/>
            <person name="Chaumot A."/>
            <person name="Denell R.E."/>
            <person name="Ferrier D.E."/>
            <person name="Friedrich M."/>
            <person name="Gordon C.M."/>
            <person name="Jindra M."/>
            <person name="Klingler M."/>
            <person name="Lan Q."/>
            <person name="Lattorff H.M."/>
            <person name="Laudet V."/>
            <person name="von Levetsow C."/>
            <person name="Liu Z."/>
            <person name="Lutz R."/>
            <person name="Lynch J.A."/>
            <person name="da Fonseca R.N."/>
            <person name="Posnien N."/>
            <person name="Reuter R."/>
            <person name="Roth S."/>
            <person name="Savard J."/>
            <person name="Schinko J.B."/>
            <person name="Schmitt C."/>
            <person name="Schoppmeier M."/>
            <person name="Schroder R."/>
            <person name="Shippy T.D."/>
            <person name="Simonnet F."/>
            <person name="Marques-Souza H."/>
            <person name="Tautz D."/>
            <person name="Tomoyasu Y."/>
            <person name="Trauner J."/>
            <person name="Van der Zee M."/>
            <person name="Vervoort M."/>
            <person name="Wittkopp N."/>
            <person name="Wimmer E.A."/>
            <person name="Yang X."/>
            <person name="Jones A.K."/>
            <person name="Sattelle D.B."/>
            <person name="Ebert P.R."/>
            <person name="Nelson D."/>
            <person name="Scott J.G."/>
            <person name="Beeman R.W."/>
            <person name="Muthukrishnan S."/>
            <person name="Kramer K.J."/>
            <person name="Arakane Y."/>
            <person name="Beeman R.W."/>
            <person name="Zhu Q."/>
            <person name="Hogenkamp D."/>
            <person name="Dixit R."/>
            <person name="Oppert B."/>
            <person name="Jiang H."/>
            <person name="Zou Z."/>
            <person name="Marshall J."/>
            <person name="Elpidina E."/>
            <person name="Vinokurov K."/>
            <person name="Oppert C."/>
            <person name="Zou Z."/>
            <person name="Evans J."/>
            <person name="Lu Z."/>
            <person name="Zhao P."/>
            <person name="Sumathipala N."/>
            <person name="Altincicek B."/>
            <person name="Vilcinskas A."/>
            <person name="Williams M."/>
            <person name="Hultmark D."/>
            <person name="Hetru C."/>
            <person name="Jiang H."/>
            <person name="Grimmelikhuijzen C.J."/>
            <person name="Hauser F."/>
            <person name="Cazzamali G."/>
            <person name="Williamson M."/>
            <person name="Park Y."/>
            <person name="Li B."/>
            <person name="Tanaka Y."/>
            <person name="Predel R."/>
            <person name="Neupert S."/>
            <person name="Schachtner J."/>
            <person name="Verleyen P."/>
            <person name="Raible F."/>
            <person name="Bork P."/>
            <person name="Friedrich M."/>
            <person name="Walden K.K."/>
            <person name="Robertson H.M."/>
            <person name="Angeli S."/>
            <person name="Foret S."/>
            <person name="Bucher G."/>
            <person name="Schuetz S."/>
            <person name="Maleszka R."/>
            <person name="Wimmer E.A."/>
            <person name="Beeman R.W."/>
            <person name="Lorenzen M."/>
            <person name="Tomoyasu Y."/>
            <person name="Miller S.C."/>
            <person name="Grossmann D."/>
            <person name="Bucher G."/>
        </authorList>
    </citation>
    <scope>NUCLEOTIDE SEQUENCE [LARGE SCALE GENOMIC DNA]</scope>
    <source>
        <strain evidence="6 7">Georgia GA2</strain>
    </source>
</reference>
<feature type="domain" description="Glucose-methanol-choline oxidoreductase N-terminal" evidence="5">
    <location>
        <begin position="934"/>
        <end position="948"/>
    </location>
</feature>
<dbReference type="InterPro" id="IPR007867">
    <property type="entry name" value="GMC_OxRtase_C"/>
</dbReference>
<dbReference type="PANTHER" id="PTHR11552:SF208">
    <property type="entry name" value="RE36204P-RELATED"/>
    <property type="match status" value="1"/>
</dbReference>
<keyword evidence="2" id="KW-0285">Flavoprotein</keyword>
<feature type="domain" description="Glucose-methanol-choline oxidoreductase N-terminal" evidence="4">
    <location>
        <begin position="759"/>
        <end position="782"/>
    </location>
</feature>
<dbReference type="Gene3D" id="3.50.50.60">
    <property type="entry name" value="FAD/NAD(P)-binding domain"/>
    <property type="match status" value="2"/>
</dbReference>
<comment type="similarity">
    <text evidence="1 2">Belongs to the GMC oxidoreductase family.</text>
</comment>
<dbReference type="eggNOG" id="KOG1238">
    <property type="taxonomic scope" value="Eukaryota"/>
</dbReference>
<accession>D2A3N4</accession>
<dbReference type="InterPro" id="IPR000172">
    <property type="entry name" value="GMC_OxRdtase_N"/>
</dbReference>
<dbReference type="SUPFAM" id="SSF51905">
    <property type="entry name" value="FAD/NAD(P)-binding domain"/>
    <property type="match status" value="2"/>
</dbReference>
<evidence type="ECO:0000313" key="6">
    <source>
        <dbReference type="EMBL" id="EFA05534.2"/>
    </source>
</evidence>
<dbReference type="Gene3D" id="3.30.560.10">
    <property type="entry name" value="Glucose Oxidase, domain 3"/>
    <property type="match status" value="2"/>
</dbReference>
<dbReference type="Pfam" id="PF05199">
    <property type="entry name" value="GMC_oxred_C"/>
    <property type="match status" value="2"/>
</dbReference>
<dbReference type="InterPro" id="IPR036188">
    <property type="entry name" value="FAD/NAD-bd_sf"/>
</dbReference>
<evidence type="ECO:0000313" key="7">
    <source>
        <dbReference type="Proteomes" id="UP000007266"/>
    </source>
</evidence>
<dbReference type="PROSITE" id="PS00623">
    <property type="entry name" value="GMC_OXRED_1"/>
    <property type="match status" value="1"/>
</dbReference>